<evidence type="ECO:0000313" key="8">
    <source>
        <dbReference type="Proteomes" id="UP000002035"/>
    </source>
</evidence>
<feature type="compositionally biased region" description="Polar residues" evidence="4">
    <location>
        <begin position="1"/>
        <end position="14"/>
    </location>
</feature>
<feature type="region of interest" description="Disordered" evidence="4">
    <location>
        <begin position="561"/>
        <end position="611"/>
    </location>
</feature>
<dbReference type="Pfam" id="PF04935">
    <property type="entry name" value="SURF6"/>
    <property type="match status" value="1"/>
</dbReference>
<dbReference type="PANTHER" id="PTHR14369">
    <property type="entry name" value="SURFEIT LOCUS PROTEIN 6"/>
    <property type="match status" value="1"/>
</dbReference>
<dbReference type="GO" id="GO:0042274">
    <property type="term" value="P:ribosomal small subunit biogenesis"/>
    <property type="evidence" value="ECO:0007669"/>
    <property type="project" value="TreeGrafter"/>
</dbReference>
<dbReference type="eggNOG" id="KOG2885">
    <property type="taxonomic scope" value="Eukaryota"/>
</dbReference>
<feature type="compositionally biased region" description="Basic and acidic residues" evidence="4">
    <location>
        <begin position="358"/>
        <end position="377"/>
    </location>
</feature>
<feature type="compositionally biased region" description="Low complexity" evidence="4">
    <location>
        <begin position="430"/>
        <end position="443"/>
    </location>
</feature>
<comment type="similarity">
    <text evidence="2">Belongs to the SURF6 family.</text>
</comment>
<proteinExistence type="inferred from homology"/>
<protein>
    <recommendedName>
        <fullName evidence="9">Ribosome biogenesis protein Rrp14-C</fullName>
    </recommendedName>
</protein>
<dbReference type="Proteomes" id="UP000002035">
    <property type="component" value="Unassembled WGS sequence"/>
</dbReference>
<dbReference type="EMBL" id="DS995706">
    <property type="protein sequence ID" value="EEQ33805.1"/>
    <property type="molecule type" value="Genomic_DNA"/>
</dbReference>
<dbReference type="InterPro" id="IPR007019">
    <property type="entry name" value="SURF6"/>
</dbReference>
<dbReference type="GO" id="GO:0005730">
    <property type="term" value="C:nucleolus"/>
    <property type="evidence" value="ECO:0007669"/>
    <property type="project" value="TreeGrafter"/>
</dbReference>
<dbReference type="GO" id="GO:0042273">
    <property type="term" value="P:ribosomal large subunit biogenesis"/>
    <property type="evidence" value="ECO:0007669"/>
    <property type="project" value="TreeGrafter"/>
</dbReference>
<evidence type="ECO:0000313" key="7">
    <source>
        <dbReference type="EMBL" id="EEQ33805.1"/>
    </source>
</evidence>
<feature type="compositionally biased region" description="Basic and acidic residues" evidence="4">
    <location>
        <begin position="561"/>
        <end position="576"/>
    </location>
</feature>
<dbReference type="Pfam" id="PF15459">
    <property type="entry name" value="RRP14"/>
    <property type="match status" value="1"/>
</dbReference>
<feature type="compositionally biased region" description="Basic and acidic residues" evidence="4">
    <location>
        <begin position="183"/>
        <end position="234"/>
    </location>
</feature>
<evidence type="ECO:0000256" key="1">
    <source>
        <dbReference type="ARBA" id="ARBA00004123"/>
    </source>
</evidence>
<feature type="compositionally biased region" description="Basic residues" evidence="4">
    <location>
        <begin position="577"/>
        <end position="598"/>
    </location>
</feature>
<sequence>MEGFDTNPQATSRAPRQKSKKTPRFLPTVQRFRNIFKGFNASLISFLFRSVLSFQFWAAMGDSLEERLRGHASAFDGLLSLIPAKYYYGEDNSEQWQRKKQTKEQARDAKRAKLDPESSKSAKDVMDDNARKRKRRTDNDEAQDVDDSHSEEEPLGSEKPREGLKRGDSKLKKQKKVTASTDIEGREAKAGDAKQQAKSEAKAAKQEMMKQKQAEKREKRKEKIAALKAARREQQASVDASTKILEAKADDAAENSSSVQKAPKHKTTNVKESTESDDEMKDIALEGFSSEALQGQPGHESTTPNSSTNASDPSNPPSGSSSVSSIVPPTESSKPKPSANATGNKSPQIKKPQCTPEQLKERLQKRLDELRAARHADGINGKPAKNRQELIEGRRQREEARRAQKKEQRQKAKEEEQRLRDEAISKRFSSKGPGSLLSSPGSPADSITSIPNNFSFGRVVFADGQQLDASMTGLRDTAKKRGPQDANTALKAAEAKKARLAGLDEEKRTDIEEKDMWLNAKKRAHGERVKDDVSLLKKALSRKEGIKKRSEKQWKERIEGVAKGKEIRQSKRDENIRKRKENKGVKGGKKVTKSKGKGRPGFEGSFKSKKK</sequence>
<dbReference type="VEuPathDB" id="FungiDB:MCYG_06624"/>
<dbReference type="OrthoDB" id="444809at2759"/>
<evidence type="ECO:0000259" key="5">
    <source>
        <dbReference type="Pfam" id="PF04935"/>
    </source>
</evidence>
<dbReference type="PANTHER" id="PTHR14369:SF0">
    <property type="entry name" value="SURFEIT LOCUS PROTEIN 6"/>
    <property type="match status" value="1"/>
</dbReference>
<comment type="subcellular location">
    <subcellularLocation>
        <location evidence="1">Nucleus</location>
    </subcellularLocation>
</comment>
<feature type="region of interest" description="Disordered" evidence="4">
    <location>
        <begin position="1"/>
        <end position="23"/>
    </location>
</feature>
<dbReference type="RefSeq" id="XP_002844660.1">
    <property type="nucleotide sequence ID" value="XM_002844614.1"/>
</dbReference>
<accession>C5FV71</accession>
<organism evidence="7 8">
    <name type="scientific">Arthroderma otae (strain ATCC MYA-4605 / CBS 113480)</name>
    <name type="common">Microsporum canis</name>
    <dbReference type="NCBI Taxonomy" id="554155"/>
    <lineage>
        <taxon>Eukaryota</taxon>
        <taxon>Fungi</taxon>
        <taxon>Dikarya</taxon>
        <taxon>Ascomycota</taxon>
        <taxon>Pezizomycotina</taxon>
        <taxon>Eurotiomycetes</taxon>
        <taxon>Eurotiomycetidae</taxon>
        <taxon>Onygenales</taxon>
        <taxon>Arthrodermataceae</taxon>
        <taxon>Microsporum</taxon>
    </lineage>
</organism>
<keyword evidence="8" id="KW-1185">Reference proteome</keyword>
<evidence type="ECO:0000256" key="4">
    <source>
        <dbReference type="SAM" id="MobiDB-lite"/>
    </source>
</evidence>
<dbReference type="InterPro" id="IPR029188">
    <property type="entry name" value="Rrp14_N"/>
</dbReference>
<evidence type="ECO:0000256" key="3">
    <source>
        <dbReference type="ARBA" id="ARBA00023242"/>
    </source>
</evidence>
<gene>
    <name evidence="7" type="ORF">MCYG_06624</name>
</gene>
<evidence type="ECO:0000259" key="6">
    <source>
        <dbReference type="Pfam" id="PF15459"/>
    </source>
</evidence>
<reference evidence="8" key="1">
    <citation type="journal article" date="2012" name="MBio">
        <title>Comparative genome analysis of Trichophyton rubrum and related dermatophytes reveals candidate genes involved in infection.</title>
        <authorList>
            <person name="Martinez D.A."/>
            <person name="Oliver B.G."/>
            <person name="Graeser Y."/>
            <person name="Goldberg J.M."/>
            <person name="Li W."/>
            <person name="Martinez-Rossi N.M."/>
            <person name="Monod M."/>
            <person name="Shelest E."/>
            <person name="Barton R.C."/>
            <person name="Birch E."/>
            <person name="Brakhage A.A."/>
            <person name="Chen Z."/>
            <person name="Gurr S.J."/>
            <person name="Heiman D."/>
            <person name="Heitman J."/>
            <person name="Kosti I."/>
            <person name="Rossi A."/>
            <person name="Saif S."/>
            <person name="Samalova M."/>
            <person name="Saunders C.W."/>
            <person name="Shea T."/>
            <person name="Summerbell R.C."/>
            <person name="Xu J."/>
            <person name="Young S."/>
            <person name="Zeng Q."/>
            <person name="Birren B.W."/>
            <person name="Cuomo C.A."/>
            <person name="White T.C."/>
        </authorList>
    </citation>
    <scope>NUCLEOTIDE SEQUENCE [LARGE SCALE GENOMIC DNA]</scope>
    <source>
        <strain evidence="8">ATCC MYA-4605 / CBS 113480</strain>
    </source>
</reference>
<keyword evidence="3" id="KW-0539">Nucleus</keyword>
<evidence type="ECO:0000256" key="2">
    <source>
        <dbReference type="ARBA" id="ARBA00005904"/>
    </source>
</evidence>
<dbReference type="GO" id="GO:0003723">
    <property type="term" value="F:RNA binding"/>
    <property type="evidence" value="ECO:0007669"/>
    <property type="project" value="TreeGrafter"/>
</dbReference>
<dbReference type="AlphaFoldDB" id="C5FV71"/>
<feature type="compositionally biased region" description="Low complexity" evidence="4">
    <location>
        <begin position="311"/>
        <end position="332"/>
    </location>
</feature>
<name>C5FV71_ARTOC</name>
<feature type="compositionally biased region" description="Basic and acidic residues" evidence="4">
    <location>
        <begin position="102"/>
        <end position="130"/>
    </location>
</feature>
<dbReference type="GO" id="GO:0003677">
    <property type="term" value="F:DNA binding"/>
    <property type="evidence" value="ECO:0007669"/>
    <property type="project" value="TreeGrafter"/>
</dbReference>
<feature type="compositionally biased region" description="Basic and acidic residues" evidence="4">
    <location>
        <begin position="386"/>
        <end position="425"/>
    </location>
</feature>
<dbReference type="HOGENOM" id="CLU_018300_1_1_1"/>
<dbReference type="InterPro" id="IPR029190">
    <property type="entry name" value="Rrp14/SURF6_C"/>
</dbReference>
<feature type="compositionally biased region" description="Basic and acidic residues" evidence="4">
    <location>
        <begin position="146"/>
        <end position="171"/>
    </location>
</feature>
<dbReference type="STRING" id="554155.C5FV71"/>
<feature type="domain" description="Ribosomal RNA-processing protein 14/surfeit locus protein 6 C-terminal" evidence="5">
    <location>
        <begin position="388"/>
        <end position="588"/>
    </location>
</feature>
<evidence type="ECO:0008006" key="9">
    <source>
        <dbReference type="Google" id="ProtNLM"/>
    </source>
</evidence>
<feature type="domain" description="Ribosomal RNA-processing protein 14 N-terminal" evidence="6">
    <location>
        <begin position="67"/>
        <end position="117"/>
    </location>
</feature>
<feature type="region of interest" description="Disordered" evidence="4">
    <location>
        <begin position="92"/>
        <end position="450"/>
    </location>
</feature>
<feature type="compositionally biased region" description="Polar residues" evidence="4">
    <location>
        <begin position="299"/>
        <end position="310"/>
    </location>
</feature>
<dbReference type="OMA" id="ITSTQWQ"/>
<dbReference type="GeneID" id="9222436"/>